<dbReference type="GO" id="GO:0004067">
    <property type="term" value="F:asparaginase activity"/>
    <property type="evidence" value="ECO:0007669"/>
    <property type="project" value="UniProtKB-UniRule"/>
</dbReference>
<dbReference type="OrthoDB" id="9788068at2"/>
<dbReference type="InterPro" id="IPR006034">
    <property type="entry name" value="Asparaginase/glutaminase-like"/>
</dbReference>
<dbReference type="InterPro" id="IPR027473">
    <property type="entry name" value="L-asparaginase_C"/>
</dbReference>
<proteinExistence type="inferred from homology"/>
<dbReference type="PATRIC" id="fig|1125718.3.peg.1140"/>
<dbReference type="Pfam" id="PF00710">
    <property type="entry name" value="Asparaginase"/>
    <property type="match status" value="1"/>
</dbReference>
<dbReference type="PIRSF" id="PIRSF500176">
    <property type="entry name" value="L_ASNase"/>
    <property type="match status" value="1"/>
</dbReference>
<evidence type="ECO:0000313" key="7">
    <source>
        <dbReference type="Proteomes" id="UP000002941"/>
    </source>
</evidence>
<evidence type="ECO:0000256" key="3">
    <source>
        <dbReference type="PROSITE-ProRule" id="PRU10099"/>
    </source>
</evidence>
<sequence length="373" mass="38495">MMPLMPSTLIAPAASAPEVHITYTGGTIGMVESPHGLIPGADLDSWLAELLEGTALAGRVSLTVLDPLIDSANATPESWQAIIDDLRAHRAAAPEDGADGINGADGIKSYVVLHGTDTMAYTSAALSYALTDFDRPVVVTGAQLPLSAVGSDAAPNVTGALNAATSGRADGVSLFFGHHLLAGNRATKTSSWAFEGFASPGAAPLATAGAPWRWARHPAPGAERPTLPHCADRARPLPYERHDVAVVDLAPGITAARLRAMVTPRPEAVILRAFGVGNVPSAEPGLTEVIADAIEAGTAVIVASQCHEAEVRLGHYEAGDAIARAGAVGSSDMTLEAAYAKAQFLLAQGLRGDELAAWMSRSIAGELTESRNR</sequence>
<dbReference type="Gene3D" id="3.40.50.1170">
    <property type="entry name" value="L-asparaginase, N-terminal domain"/>
    <property type="match status" value="1"/>
</dbReference>
<accession>J1HKD7</accession>
<dbReference type="PIRSF" id="PIRSF001220">
    <property type="entry name" value="L-ASNase_gatD"/>
    <property type="match status" value="1"/>
</dbReference>
<keyword evidence="6" id="KW-0378">Hydrolase</keyword>
<dbReference type="PROSITE" id="PS00144">
    <property type="entry name" value="ASN_GLN_ASE_1"/>
    <property type="match status" value="1"/>
</dbReference>
<protein>
    <recommendedName>
        <fullName evidence="2">asparaginase</fullName>
        <ecNumber evidence="2">3.5.1.1</ecNumber>
    </recommendedName>
</protein>
<dbReference type="InterPro" id="IPR037152">
    <property type="entry name" value="L-asparaginase_N_sf"/>
</dbReference>
<dbReference type="PRINTS" id="PR00139">
    <property type="entry name" value="ASNGLNASE"/>
</dbReference>
<dbReference type="GO" id="GO:0005829">
    <property type="term" value="C:cytosol"/>
    <property type="evidence" value="ECO:0007669"/>
    <property type="project" value="TreeGrafter"/>
</dbReference>
<evidence type="ECO:0000259" key="4">
    <source>
        <dbReference type="Pfam" id="PF00710"/>
    </source>
</evidence>
<keyword evidence="7" id="KW-1185">Reference proteome</keyword>
<dbReference type="eggNOG" id="COG0252">
    <property type="taxonomic scope" value="Bacteria"/>
</dbReference>
<comment type="similarity">
    <text evidence="1">Belongs to the asparaginase 1 family.</text>
</comment>
<dbReference type="InterPro" id="IPR020827">
    <property type="entry name" value="Asparaginase/glutaminase_AS1"/>
</dbReference>
<dbReference type="InterPro" id="IPR041725">
    <property type="entry name" value="L-asparaginase_I"/>
</dbReference>
<dbReference type="RefSeq" id="WP_008731104.1">
    <property type="nucleotide sequence ID" value="NZ_AKFT01000085.1"/>
</dbReference>
<evidence type="ECO:0000256" key="1">
    <source>
        <dbReference type="ARBA" id="ARBA00010518"/>
    </source>
</evidence>
<evidence type="ECO:0000313" key="6">
    <source>
        <dbReference type="EMBL" id="EJF46013.1"/>
    </source>
</evidence>
<dbReference type="InterPro" id="IPR036152">
    <property type="entry name" value="Asp/glu_Ase-like_sf"/>
</dbReference>
<reference evidence="6 7" key="1">
    <citation type="submission" date="2012-05" db="EMBL/GenBank/DDBJ databases">
        <authorList>
            <person name="Harkins D.M."/>
            <person name="Madupu R."/>
            <person name="Durkin A.S."/>
            <person name="Torralba M."/>
            <person name="Methe B."/>
            <person name="Sutton G.G."/>
            <person name="Nelson K.E."/>
        </authorList>
    </citation>
    <scope>NUCLEOTIDE SEQUENCE [LARGE SCALE GENOMIC DNA]</scope>
    <source>
        <strain evidence="6 7">F0489</strain>
    </source>
</reference>
<evidence type="ECO:0000259" key="5">
    <source>
        <dbReference type="Pfam" id="PF17763"/>
    </source>
</evidence>
<dbReference type="Proteomes" id="UP000002941">
    <property type="component" value="Unassembled WGS sequence"/>
</dbReference>
<dbReference type="GO" id="GO:0006520">
    <property type="term" value="P:amino acid metabolic process"/>
    <property type="evidence" value="ECO:0007669"/>
    <property type="project" value="InterPro"/>
</dbReference>
<gene>
    <name evidence="6" type="ORF">HMPREF1318_0963</name>
</gene>
<dbReference type="Pfam" id="PF17763">
    <property type="entry name" value="Asparaginase_C"/>
    <property type="match status" value="1"/>
</dbReference>
<dbReference type="CDD" id="cd08963">
    <property type="entry name" value="L-asparaginase_I"/>
    <property type="match status" value="1"/>
</dbReference>
<dbReference type="PANTHER" id="PTHR11707">
    <property type="entry name" value="L-ASPARAGINASE"/>
    <property type="match status" value="1"/>
</dbReference>
<dbReference type="Gene3D" id="3.40.50.40">
    <property type="match status" value="1"/>
</dbReference>
<dbReference type="SUPFAM" id="SSF53774">
    <property type="entry name" value="Glutaminase/Asparaginase"/>
    <property type="match status" value="1"/>
</dbReference>
<feature type="active site" evidence="3">
    <location>
        <position position="27"/>
    </location>
</feature>
<name>J1HKD7_9ACTO</name>
<comment type="caution">
    <text evidence="6">The sequence shown here is derived from an EMBL/GenBank/DDBJ whole genome shotgun (WGS) entry which is preliminary data.</text>
</comment>
<dbReference type="AlphaFoldDB" id="J1HKD7"/>
<dbReference type="PANTHER" id="PTHR11707:SF28">
    <property type="entry name" value="60 KDA LYSOPHOSPHOLIPASE"/>
    <property type="match status" value="1"/>
</dbReference>
<dbReference type="PROSITE" id="PS51732">
    <property type="entry name" value="ASN_GLN_ASE_3"/>
    <property type="match status" value="1"/>
</dbReference>
<dbReference type="SFLD" id="SFLDS00057">
    <property type="entry name" value="Glutaminase/Asparaginase"/>
    <property type="match status" value="1"/>
</dbReference>
<dbReference type="EC" id="3.5.1.1" evidence="2"/>
<organism evidence="6 7">
    <name type="scientific">Actinomyces massiliensis F0489</name>
    <dbReference type="NCBI Taxonomy" id="1125718"/>
    <lineage>
        <taxon>Bacteria</taxon>
        <taxon>Bacillati</taxon>
        <taxon>Actinomycetota</taxon>
        <taxon>Actinomycetes</taxon>
        <taxon>Actinomycetales</taxon>
        <taxon>Actinomycetaceae</taxon>
        <taxon>Actinomyces</taxon>
    </lineage>
</organism>
<feature type="domain" description="Asparaginase/glutaminase C-terminal" evidence="5">
    <location>
        <begin position="243"/>
        <end position="359"/>
    </location>
</feature>
<dbReference type="SMART" id="SM00870">
    <property type="entry name" value="Asparaginase"/>
    <property type="match status" value="1"/>
</dbReference>
<dbReference type="EMBL" id="AKFT01000085">
    <property type="protein sequence ID" value="EJF46013.1"/>
    <property type="molecule type" value="Genomic_DNA"/>
</dbReference>
<evidence type="ECO:0000256" key="2">
    <source>
        <dbReference type="ARBA" id="ARBA00012920"/>
    </source>
</evidence>
<dbReference type="InterPro" id="IPR027474">
    <property type="entry name" value="L-asparaginase_N"/>
</dbReference>
<feature type="domain" description="L-asparaginase N-terminal" evidence="4">
    <location>
        <begin position="19"/>
        <end position="217"/>
    </location>
</feature>
<dbReference type="InterPro" id="IPR040919">
    <property type="entry name" value="Asparaginase_C"/>
</dbReference>